<dbReference type="Proteomes" id="UP000003803">
    <property type="component" value="Unassembled WGS sequence"/>
</dbReference>
<evidence type="ECO:0000256" key="1">
    <source>
        <dbReference type="SAM" id="MobiDB-lite"/>
    </source>
</evidence>
<dbReference type="EMBL" id="ABGD02000012">
    <property type="protein sequence ID" value="EDS11751.1"/>
    <property type="molecule type" value="Genomic_DNA"/>
</dbReference>
<reference evidence="2" key="2">
    <citation type="submission" date="2013-09" db="EMBL/GenBank/DDBJ databases">
        <title>Draft genome sequence of Anaerotruncus colihominis(DSM 17241).</title>
        <authorList>
            <person name="Sudarsanam P."/>
            <person name="Ley R."/>
            <person name="Guruge J."/>
            <person name="Turnbaugh P.J."/>
            <person name="Mahowald M."/>
            <person name="Liep D."/>
            <person name="Gordon J."/>
        </authorList>
    </citation>
    <scope>NUCLEOTIDE SEQUENCE</scope>
    <source>
        <strain evidence="2">DSM 17241</strain>
    </source>
</reference>
<gene>
    <name evidence="2" type="ORF">ANACOL_01642</name>
</gene>
<dbReference type="HOGENOM" id="CLU_3039797_0_0_9"/>
<organism evidence="2 3">
    <name type="scientific">Anaerotruncus colihominis DSM 17241</name>
    <dbReference type="NCBI Taxonomy" id="445972"/>
    <lineage>
        <taxon>Bacteria</taxon>
        <taxon>Bacillati</taxon>
        <taxon>Bacillota</taxon>
        <taxon>Clostridia</taxon>
        <taxon>Eubacteriales</taxon>
        <taxon>Oscillospiraceae</taxon>
        <taxon>Anaerotruncus</taxon>
    </lineage>
</organism>
<proteinExistence type="predicted"/>
<feature type="region of interest" description="Disordered" evidence="1">
    <location>
        <begin position="1"/>
        <end position="20"/>
    </location>
</feature>
<keyword evidence="3" id="KW-1185">Reference proteome</keyword>
<comment type="caution">
    <text evidence="2">The sequence shown here is derived from an EMBL/GenBank/DDBJ whole genome shotgun (WGS) entry which is preliminary data.</text>
</comment>
<dbReference type="AlphaFoldDB" id="B0PA72"/>
<evidence type="ECO:0000313" key="3">
    <source>
        <dbReference type="Proteomes" id="UP000003803"/>
    </source>
</evidence>
<feature type="compositionally biased region" description="Polar residues" evidence="1">
    <location>
        <begin position="1"/>
        <end position="11"/>
    </location>
</feature>
<accession>B0PA72</accession>
<protein>
    <submittedName>
        <fullName evidence="2">Uncharacterized protein</fullName>
    </submittedName>
</protein>
<sequence length="54" mass="6113">MQNRLFKTSDSPEPFKPVARQPDWTAGAQKNSCTATIFCLHCLKNIQDDQNMDA</sequence>
<reference evidence="2" key="1">
    <citation type="submission" date="2007-11" db="EMBL/GenBank/DDBJ databases">
        <authorList>
            <person name="Fulton L."/>
            <person name="Clifton S."/>
            <person name="Fulton B."/>
            <person name="Xu J."/>
            <person name="Minx P."/>
            <person name="Pepin K.H."/>
            <person name="Johnson M."/>
            <person name="Thiruvilangam P."/>
            <person name="Bhonagiri V."/>
            <person name="Nash W.E."/>
            <person name="Mardis E.R."/>
            <person name="Wilson R.K."/>
        </authorList>
    </citation>
    <scope>NUCLEOTIDE SEQUENCE [LARGE SCALE GENOMIC DNA]</scope>
    <source>
        <strain evidence="2">DSM 17241</strain>
    </source>
</reference>
<evidence type="ECO:0000313" key="2">
    <source>
        <dbReference type="EMBL" id="EDS11751.1"/>
    </source>
</evidence>
<name>B0PA72_9FIRM</name>